<keyword evidence="2 12" id="KW-0436">Ligase</keyword>
<dbReference type="GO" id="GO:0005737">
    <property type="term" value="C:cytoplasm"/>
    <property type="evidence" value="ECO:0007669"/>
    <property type="project" value="UniProtKB-UniRule"/>
</dbReference>
<dbReference type="Gene3D" id="1.10.287.40">
    <property type="entry name" value="Serine-tRNA synthetase, tRNA binding domain"/>
    <property type="match status" value="1"/>
</dbReference>
<dbReference type="NCBIfam" id="TIGR00414">
    <property type="entry name" value="serS"/>
    <property type="match status" value="1"/>
</dbReference>
<feature type="binding site" evidence="9">
    <location>
        <begin position="346"/>
        <end position="349"/>
    </location>
    <ligand>
        <name>ATP</name>
        <dbReference type="ChEBI" id="CHEBI:30616"/>
    </ligand>
</feature>
<dbReference type="PANTHER" id="PTHR11778">
    <property type="entry name" value="SERYL-TRNA SYNTHETASE"/>
    <property type="match status" value="1"/>
</dbReference>
<gene>
    <name evidence="12" type="ORF">A2751_04330</name>
</gene>
<dbReference type="CDD" id="cd00770">
    <property type="entry name" value="SerRS_core"/>
    <property type="match status" value="1"/>
</dbReference>
<dbReference type="InterPro" id="IPR015866">
    <property type="entry name" value="Ser-tRNA-synth_1_N"/>
</dbReference>
<feature type="site" description="Important for serine binding" evidence="8">
    <location>
        <position position="380"/>
    </location>
</feature>
<dbReference type="Proteomes" id="UP000176864">
    <property type="component" value="Unassembled WGS sequence"/>
</dbReference>
<dbReference type="STRING" id="1817824.A2751_04330"/>
<reference evidence="12 13" key="1">
    <citation type="journal article" date="2016" name="Nat. Commun.">
        <title>Thousands of microbial genomes shed light on interconnected biogeochemical processes in an aquifer system.</title>
        <authorList>
            <person name="Anantharaman K."/>
            <person name="Brown C.T."/>
            <person name="Hug L.A."/>
            <person name="Sharon I."/>
            <person name="Castelle C.J."/>
            <person name="Probst A.J."/>
            <person name="Thomas B.C."/>
            <person name="Singh A."/>
            <person name="Wilkins M.J."/>
            <person name="Karaoz U."/>
            <person name="Brodie E.L."/>
            <person name="Williams K.H."/>
            <person name="Hubbard S.S."/>
            <person name="Banfield J.F."/>
        </authorList>
    </citation>
    <scope>NUCLEOTIDE SEQUENCE [LARGE SCALE GENOMIC DNA]</scope>
</reference>
<dbReference type="SUPFAM" id="SSF55681">
    <property type="entry name" value="Class II aaRS and biotin synthetases"/>
    <property type="match status" value="1"/>
</dbReference>
<name>A0A1F5NNU0_9BACT</name>
<evidence type="ECO:0000256" key="10">
    <source>
        <dbReference type="SAM" id="Coils"/>
    </source>
</evidence>
<sequence>MLDIKFIRENEKAVKKAIKDKGMELELGELLDVDEKRRKLQNEIDEQRSELKKSSKAKPGPEEIEKLKKLGDAIKEDEAKFAKLENEFRELMLIVPNIPSADSPIGGEKDFIVVDEWGEKPEFDFDIKDHIELGKSLDILDLERGVKVAGFRGYFLKNEGLLMHLGLMNLALKKLIEKGFTPMQTPTMVKEFALVGSGHFPFGRQEIYEVEEFNDKVKEVKYLAGTAEPSLLAYHADEVLDIKQLPIKLCGISPCYRREVGGYGKDTRGIYRVHEFMKVEQVVICKADLEESEKLFLEINNSARELLRELELPHRVIQIATGDMGAGKYKMYDIESWFPARKAYGETHSNSNLTDWQARRLNIRYREKNETKFAFTLNNTMIASPRILIALLENNQQEDGSIKIPKVLQEFVGKEVISR</sequence>
<dbReference type="InterPro" id="IPR045864">
    <property type="entry name" value="aa-tRNA-synth_II/BPL/LPL"/>
</dbReference>
<keyword evidence="10" id="KW-0175">Coiled coil</keyword>
<protein>
    <recommendedName>
        <fullName evidence="1 7">Serine--tRNA ligase</fullName>
        <ecNumber evidence="1 7">6.1.1.11</ecNumber>
    </recommendedName>
</protein>
<keyword evidence="3" id="KW-0547">Nucleotide-binding</keyword>
<dbReference type="InterPro" id="IPR042103">
    <property type="entry name" value="SerRS_1_N_sf"/>
</dbReference>
<evidence type="ECO:0000256" key="1">
    <source>
        <dbReference type="ARBA" id="ARBA00012840"/>
    </source>
</evidence>
<evidence type="ECO:0000256" key="3">
    <source>
        <dbReference type="ARBA" id="ARBA00022741"/>
    </source>
</evidence>
<keyword evidence="6" id="KW-0030">Aminoacyl-tRNA synthetase</keyword>
<dbReference type="InterPro" id="IPR033729">
    <property type="entry name" value="SerRS_core"/>
</dbReference>
<dbReference type="GO" id="GO:0005524">
    <property type="term" value="F:ATP binding"/>
    <property type="evidence" value="ECO:0007669"/>
    <property type="project" value="UniProtKB-KW"/>
</dbReference>
<dbReference type="PRINTS" id="PR00981">
    <property type="entry name" value="TRNASYNTHSER"/>
</dbReference>
<evidence type="ECO:0000256" key="2">
    <source>
        <dbReference type="ARBA" id="ARBA00022598"/>
    </source>
</evidence>
<keyword evidence="5" id="KW-0648">Protein biosynthesis</keyword>
<feature type="binding site" evidence="8">
    <location>
        <position position="378"/>
    </location>
    <ligand>
        <name>L-serine</name>
        <dbReference type="ChEBI" id="CHEBI:33384"/>
    </ligand>
</feature>
<feature type="binding site" evidence="8">
    <location>
        <position position="257"/>
    </location>
    <ligand>
        <name>L-serine</name>
        <dbReference type="ChEBI" id="CHEBI:33384"/>
    </ligand>
</feature>
<feature type="binding site" evidence="9">
    <location>
        <begin position="257"/>
        <end position="259"/>
    </location>
    <ligand>
        <name>ATP</name>
        <dbReference type="ChEBI" id="CHEBI:30616"/>
    </ligand>
</feature>
<organism evidence="12 13">
    <name type="scientific">Candidatus Doudnabacteria bacterium RIFCSPHIGHO2_01_FULL_46_14</name>
    <dbReference type="NCBI Taxonomy" id="1817824"/>
    <lineage>
        <taxon>Bacteria</taxon>
        <taxon>Candidatus Doudnaibacteriota</taxon>
    </lineage>
</organism>
<comment type="caution">
    <text evidence="12">The sequence shown here is derived from an EMBL/GenBank/DDBJ whole genome shotgun (WGS) entry which is preliminary data.</text>
</comment>
<evidence type="ECO:0000313" key="13">
    <source>
        <dbReference type="Proteomes" id="UP000176864"/>
    </source>
</evidence>
<dbReference type="EC" id="6.1.1.11" evidence="1 7"/>
<dbReference type="AlphaFoldDB" id="A0A1F5NNU0"/>
<dbReference type="InterPro" id="IPR006195">
    <property type="entry name" value="aa-tRNA-synth_II"/>
</dbReference>
<evidence type="ECO:0000256" key="5">
    <source>
        <dbReference type="ARBA" id="ARBA00022917"/>
    </source>
</evidence>
<feature type="binding site" evidence="9">
    <location>
        <begin position="273"/>
        <end position="276"/>
    </location>
    <ligand>
        <name>ATP</name>
        <dbReference type="ChEBI" id="CHEBI:30616"/>
    </ligand>
</feature>
<evidence type="ECO:0000313" key="12">
    <source>
        <dbReference type="EMBL" id="OGE79192.1"/>
    </source>
</evidence>
<dbReference type="GO" id="GO:0006434">
    <property type="term" value="P:seryl-tRNA aminoacylation"/>
    <property type="evidence" value="ECO:0007669"/>
    <property type="project" value="UniProtKB-UniRule"/>
</dbReference>
<dbReference type="Gene3D" id="3.30.930.10">
    <property type="entry name" value="Bira Bifunctional Protein, Domain 2"/>
    <property type="match status" value="1"/>
</dbReference>
<feature type="coiled-coil region" evidence="10">
    <location>
        <begin position="30"/>
        <end position="94"/>
    </location>
</feature>
<keyword evidence="4 9" id="KW-0067">ATP-binding</keyword>
<dbReference type="GO" id="GO:0004828">
    <property type="term" value="F:serine-tRNA ligase activity"/>
    <property type="evidence" value="ECO:0007669"/>
    <property type="project" value="UniProtKB-UniRule"/>
</dbReference>
<dbReference type="Pfam" id="PF02403">
    <property type="entry name" value="Seryl_tRNA_N"/>
    <property type="match status" value="1"/>
</dbReference>
<evidence type="ECO:0000259" key="11">
    <source>
        <dbReference type="PROSITE" id="PS50862"/>
    </source>
</evidence>
<dbReference type="PROSITE" id="PS50862">
    <property type="entry name" value="AA_TRNA_LIGASE_II"/>
    <property type="match status" value="1"/>
</dbReference>
<evidence type="ECO:0000256" key="6">
    <source>
        <dbReference type="ARBA" id="ARBA00023146"/>
    </source>
</evidence>
<evidence type="ECO:0000256" key="8">
    <source>
        <dbReference type="PIRSR" id="PIRSR001529-1"/>
    </source>
</evidence>
<feature type="binding site" evidence="8">
    <location>
        <position position="280"/>
    </location>
    <ligand>
        <name>L-serine</name>
        <dbReference type="ChEBI" id="CHEBI:33384"/>
    </ligand>
</feature>
<dbReference type="Pfam" id="PF00587">
    <property type="entry name" value="tRNA-synt_2b"/>
    <property type="match status" value="1"/>
</dbReference>
<dbReference type="EMBL" id="MFEK01000006">
    <property type="protein sequence ID" value="OGE79192.1"/>
    <property type="molecule type" value="Genomic_DNA"/>
</dbReference>
<proteinExistence type="predicted"/>
<evidence type="ECO:0000256" key="9">
    <source>
        <dbReference type="PIRSR" id="PIRSR001529-2"/>
    </source>
</evidence>
<accession>A0A1F5NNU0</accession>
<dbReference type="InterPro" id="IPR002317">
    <property type="entry name" value="Ser-tRNA-ligase_type_1"/>
</dbReference>
<dbReference type="SUPFAM" id="SSF46589">
    <property type="entry name" value="tRNA-binding arm"/>
    <property type="match status" value="1"/>
</dbReference>
<dbReference type="InterPro" id="IPR002314">
    <property type="entry name" value="aa-tRNA-synt_IIb"/>
</dbReference>
<evidence type="ECO:0000256" key="4">
    <source>
        <dbReference type="ARBA" id="ARBA00022840"/>
    </source>
</evidence>
<feature type="domain" description="Aminoacyl-transfer RNA synthetases class-II family profile" evidence="11">
    <location>
        <begin position="129"/>
        <end position="405"/>
    </location>
</feature>
<dbReference type="PIRSF" id="PIRSF001529">
    <property type="entry name" value="Ser-tRNA-synth_IIa"/>
    <property type="match status" value="1"/>
</dbReference>
<dbReference type="InterPro" id="IPR010978">
    <property type="entry name" value="tRNA-bd_arm"/>
</dbReference>
<evidence type="ECO:0000256" key="7">
    <source>
        <dbReference type="NCBIfam" id="TIGR00414"/>
    </source>
</evidence>
<feature type="binding site" evidence="8">
    <location>
        <position position="226"/>
    </location>
    <ligand>
        <name>L-serine</name>
        <dbReference type="ChEBI" id="CHEBI:33384"/>
    </ligand>
</feature>